<dbReference type="Proteomes" id="UP000681722">
    <property type="component" value="Unassembled WGS sequence"/>
</dbReference>
<accession>A0A815XBL6</accession>
<comment type="caution">
    <text evidence="1">The sequence shown here is derived from an EMBL/GenBank/DDBJ whole genome shotgun (WGS) entry which is preliminary data.</text>
</comment>
<dbReference type="EMBL" id="CAJNOQ010027668">
    <property type="protein sequence ID" value="CAF1555387.1"/>
    <property type="molecule type" value="Genomic_DNA"/>
</dbReference>
<name>A0A815XBL6_9BILA</name>
<reference evidence="1" key="1">
    <citation type="submission" date="2021-02" db="EMBL/GenBank/DDBJ databases">
        <authorList>
            <person name="Nowell W R."/>
        </authorList>
    </citation>
    <scope>NUCLEOTIDE SEQUENCE</scope>
</reference>
<keyword evidence="3" id="KW-1185">Reference proteome</keyword>
<evidence type="ECO:0000313" key="1">
    <source>
        <dbReference type="EMBL" id="CAF1555387.1"/>
    </source>
</evidence>
<evidence type="ECO:0000313" key="2">
    <source>
        <dbReference type="EMBL" id="CAF4416485.1"/>
    </source>
</evidence>
<dbReference type="EMBL" id="CAJOBC010093371">
    <property type="protein sequence ID" value="CAF4416485.1"/>
    <property type="molecule type" value="Genomic_DNA"/>
</dbReference>
<gene>
    <name evidence="1" type="ORF">GPM918_LOCUS39448</name>
    <name evidence="2" type="ORF">SRO942_LOCUS40319</name>
</gene>
<sequence length="45" mass="5229">HDLKRIFETDMNKTFHVPVAQFAAVLVPQPVSKQQIQENLKLLKQ</sequence>
<dbReference type="AlphaFoldDB" id="A0A815XBL6"/>
<evidence type="ECO:0000313" key="3">
    <source>
        <dbReference type="Proteomes" id="UP000663829"/>
    </source>
</evidence>
<dbReference type="Proteomes" id="UP000663829">
    <property type="component" value="Unassembled WGS sequence"/>
</dbReference>
<organism evidence="1 3">
    <name type="scientific">Didymodactylos carnosus</name>
    <dbReference type="NCBI Taxonomy" id="1234261"/>
    <lineage>
        <taxon>Eukaryota</taxon>
        <taxon>Metazoa</taxon>
        <taxon>Spiralia</taxon>
        <taxon>Gnathifera</taxon>
        <taxon>Rotifera</taxon>
        <taxon>Eurotatoria</taxon>
        <taxon>Bdelloidea</taxon>
        <taxon>Philodinida</taxon>
        <taxon>Philodinidae</taxon>
        <taxon>Didymodactylos</taxon>
    </lineage>
</organism>
<feature type="non-terminal residue" evidence="1">
    <location>
        <position position="1"/>
    </location>
</feature>
<proteinExistence type="predicted"/>
<protein>
    <submittedName>
        <fullName evidence="1">Uncharacterized protein</fullName>
    </submittedName>
</protein>